<reference evidence="1" key="1">
    <citation type="submission" date="2014-09" db="EMBL/GenBank/DDBJ databases">
        <authorList>
            <person name="Magalhaes I.L.F."/>
            <person name="Oliveira U."/>
            <person name="Santos F.R."/>
            <person name="Vidigal T.H.D.A."/>
            <person name="Brescovit A.D."/>
            <person name="Santos A.J."/>
        </authorList>
    </citation>
    <scope>NUCLEOTIDE SEQUENCE</scope>
    <source>
        <tissue evidence="1">Shoot tissue taken approximately 20 cm above the soil surface</tissue>
    </source>
</reference>
<evidence type="ECO:0000313" key="1">
    <source>
        <dbReference type="EMBL" id="JAD20918.1"/>
    </source>
</evidence>
<dbReference type="AlphaFoldDB" id="A0A0A8Y706"/>
<sequence length="28" mass="3197">MGALRIIVIYANTYTRNLMLNSSHCIVE</sequence>
<dbReference type="EMBL" id="GBRH01276977">
    <property type="protein sequence ID" value="JAD20918.1"/>
    <property type="molecule type" value="Transcribed_RNA"/>
</dbReference>
<organism evidence="1">
    <name type="scientific">Arundo donax</name>
    <name type="common">Giant reed</name>
    <name type="synonym">Donax arundinaceus</name>
    <dbReference type="NCBI Taxonomy" id="35708"/>
    <lineage>
        <taxon>Eukaryota</taxon>
        <taxon>Viridiplantae</taxon>
        <taxon>Streptophyta</taxon>
        <taxon>Embryophyta</taxon>
        <taxon>Tracheophyta</taxon>
        <taxon>Spermatophyta</taxon>
        <taxon>Magnoliopsida</taxon>
        <taxon>Liliopsida</taxon>
        <taxon>Poales</taxon>
        <taxon>Poaceae</taxon>
        <taxon>PACMAD clade</taxon>
        <taxon>Arundinoideae</taxon>
        <taxon>Arundineae</taxon>
        <taxon>Arundo</taxon>
    </lineage>
</organism>
<name>A0A0A8Y706_ARUDO</name>
<protein>
    <submittedName>
        <fullName evidence="1">Uncharacterized protein</fullName>
    </submittedName>
</protein>
<proteinExistence type="predicted"/>
<accession>A0A0A8Y706</accession>
<reference evidence="1" key="2">
    <citation type="journal article" date="2015" name="Data Brief">
        <title>Shoot transcriptome of the giant reed, Arundo donax.</title>
        <authorList>
            <person name="Barrero R.A."/>
            <person name="Guerrero F.D."/>
            <person name="Moolhuijzen P."/>
            <person name="Goolsby J.A."/>
            <person name="Tidwell J."/>
            <person name="Bellgard S.E."/>
            <person name="Bellgard M.I."/>
        </authorList>
    </citation>
    <scope>NUCLEOTIDE SEQUENCE</scope>
    <source>
        <tissue evidence="1">Shoot tissue taken approximately 20 cm above the soil surface</tissue>
    </source>
</reference>